<reference evidence="8 9" key="1">
    <citation type="journal article" date="2012" name="J. Bacteriol.">
        <title>Genome sequence of proteorhodopsin-containing sea ice bacterium Glaciecola punicea ACAM 611T.</title>
        <authorList>
            <person name="Qin Q.-L."/>
            <person name="Xie B.-B."/>
            <person name="Shu Y.-L."/>
            <person name="Rong J.-C."/>
            <person name="Zhao D.-L."/>
            <person name="Zhang X.-Y."/>
            <person name="Chen X.-L."/>
            <person name="Zhou B.-C."/>
            <person name="Zhanga Y.-Z."/>
        </authorList>
    </citation>
    <scope>NUCLEOTIDE SEQUENCE [LARGE SCALE GENOMIC DNA]</scope>
    <source>
        <strain evidence="8 9">ACAM 611</strain>
    </source>
</reference>
<comment type="subcellular location">
    <subcellularLocation>
        <location evidence="1">Cell membrane</location>
        <topology evidence="1">Single-pass membrane protein</topology>
    </subcellularLocation>
</comment>
<sequence length="156" mass="17701">MKRGELLRNKRNGKIGGVCAGVADYFGMEAWLVRILTITAFLLLAGPFVLVGYIALWLILEDKSGAKSHTSSHKGFVNAQQSSNTSTYDGKGFKNSPFDDYHKVEVKSKVWQSGVPPRQAFIDIKQQYENVENKLRRLESYVTSKEFEINREINRL</sequence>
<accession>H5TBB1</accession>
<evidence type="ECO:0000313" key="8">
    <source>
        <dbReference type="EMBL" id="GAB55588.1"/>
    </source>
</evidence>
<organism evidence="8 9">
    <name type="scientific">Glaciecola punicea ACAM 611</name>
    <dbReference type="NCBI Taxonomy" id="1121923"/>
    <lineage>
        <taxon>Bacteria</taxon>
        <taxon>Pseudomonadati</taxon>
        <taxon>Pseudomonadota</taxon>
        <taxon>Gammaproteobacteria</taxon>
        <taxon>Alteromonadales</taxon>
        <taxon>Alteromonadaceae</taxon>
        <taxon>Glaciecola</taxon>
    </lineage>
</organism>
<dbReference type="AlphaFoldDB" id="H5TBB1"/>
<dbReference type="PANTHER" id="PTHR33885:SF3">
    <property type="entry name" value="PHAGE SHOCK PROTEIN C"/>
    <property type="match status" value="1"/>
</dbReference>
<evidence type="ECO:0000256" key="2">
    <source>
        <dbReference type="ARBA" id="ARBA00022475"/>
    </source>
</evidence>
<dbReference type="EMBL" id="BAET01000013">
    <property type="protein sequence ID" value="GAB55588.1"/>
    <property type="molecule type" value="Genomic_DNA"/>
</dbReference>
<evidence type="ECO:0000256" key="1">
    <source>
        <dbReference type="ARBA" id="ARBA00004162"/>
    </source>
</evidence>
<dbReference type="InterPro" id="IPR052027">
    <property type="entry name" value="PspC"/>
</dbReference>
<dbReference type="PANTHER" id="PTHR33885">
    <property type="entry name" value="PHAGE SHOCK PROTEIN C"/>
    <property type="match status" value="1"/>
</dbReference>
<evidence type="ECO:0000256" key="3">
    <source>
        <dbReference type="ARBA" id="ARBA00022692"/>
    </source>
</evidence>
<evidence type="ECO:0000256" key="6">
    <source>
        <dbReference type="SAM" id="Phobius"/>
    </source>
</evidence>
<dbReference type="STRING" id="56804.BAE46_12585"/>
<proteinExistence type="predicted"/>
<dbReference type="GO" id="GO:0005886">
    <property type="term" value="C:plasma membrane"/>
    <property type="evidence" value="ECO:0007669"/>
    <property type="project" value="UniProtKB-SubCell"/>
</dbReference>
<keyword evidence="5 6" id="KW-0472">Membrane</keyword>
<comment type="caution">
    <text evidence="8">The sequence shown here is derived from an EMBL/GenBank/DDBJ whole genome shotgun (WGS) entry which is preliminary data.</text>
</comment>
<dbReference type="Proteomes" id="UP000053586">
    <property type="component" value="Unassembled WGS sequence"/>
</dbReference>
<evidence type="ECO:0000256" key="5">
    <source>
        <dbReference type="ARBA" id="ARBA00023136"/>
    </source>
</evidence>
<feature type="transmembrane region" description="Helical" evidence="6">
    <location>
        <begin position="31"/>
        <end position="60"/>
    </location>
</feature>
<name>H5TBB1_9ALTE</name>
<protein>
    <submittedName>
        <fullName evidence="8">Phage shock protein C</fullName>
    </submittedName>
</protein>
<dbReference type="RefSeq" id="WP_006004823.1">
    <property type="nucleotide sequence ID" value="NZ_BAET01000013.1"/>
</dbReference>
<dbReference type="eggNOG" id="COG1983">
    <property type="taxonomic scope" value="Bacteria"/>
</dbReference>
<evidence type="ECO:0000256" key="4">
    <source>
        <dbReference type="ARBA" id="ARBA00022989"/>
    </source>
</evidence>
<keyword evidence="9" id="KW-1185">Reference proteome</keyword>
<keyword evidence="2" id="KW-1003">Cell membrane</keyword>
<dbReference type="Pfam" id="PF04024">
    <property type="entry name" value="PspC"/>
    <property type="match status" value="1"/>
</dbReference>
<evidence type="ECO:0000259" key="7">
    <source>
        <dbReference type="Pfam" id="PF04024"/>
    </source>
</evidence>
<keyword evidence="3 6" id="KW-0812">Transmembrane</keyword>
<dbReference type="OrthoDB" id="7359894at2"/>
<dbReference type="InterPro" id="IPR007168">
    <property type="entry name" value="Phageshock_PspC_N"/>
</dbReference>
<reference evidence="8 9" key="2">
    <citation type="journal article" date="2017" name="Antonie Van Leeuwenhoek">
        <title>Rhizobium rhizosphaerae sp. nov., a novel species isolated from rice rhizosphere.</title>
        <authorList>
            <person name="Zhao J.J."/>
            <person name="Zhang J."/>
            <person name="Zhang R.J."/>
            <person name="Zhang C.W."/>
            <person name="Yin H.Q."/>
            <person name="Zhang X.X."/>
        </authorList>
    </citation>
    <scope>NUCLEOTIDE SEQUENCE [LARGE SCALE GENOMIC DNA]</scope>
    <source>
        <strain evidence="8 9">ACAM 611</strain>
    </source>
</reference>
<evidence type="ECO:0000313" key="9">
    <source>
        <dbReference type="Proteomes" id="UP000053586"/>
    </source>
</evidence>
<keyword evidence="4 6" id="KW-1133">Transmembrane helix</keyword>
<feature type="domain" description="Phage shock protein PspC N-terminal" evidence="7">
    <location>
        <begin position="6"/>
        <end position="62"/>
    </location>
</feature>
<gene>
    <name evidence="8" type="primary">pspC</name>
    <name evidence="8" type="ORF">GPUN_1467</name>
</gene>